<evidence type="ECO:0000313" key="1">
    <source>
        <dbReference type="EMBL" id="CAH0026377.1"/>
    </source>
</evidence>
<name>A0A9N9VMX6_9HYPO</name>
<accession>A0A9N9VMX6</accession>
<sequence length="137" mass="15510">MFLPNSSQKFGSLVNAGRIYFRTKKDKTAGVKEDGYIEPGVRFCFYLKLEKDLTPTPNKEEKAIGRFLPLSVKEVIKSIEGGQWKPRSGLVMLASFHKHGCIGNEDLDEKKLYVLPPFDLSGFSEQVNDERRGQRGL</sequence>
<keyword evidence="2" id="KW-1185">Reference proteome</keyword>
<comment type="caution">
    <text evidence="1">The sequence shown here is derived from an EMBL/GenBank/DDBJ whole genome shotgun (WGS) entry which is preliminary data.</text>
</comment>
<organism evidence="1 2">
    <name type="scientific">Clonostachys rhizophaga</name>
    <dbReference type="NCBI Taxonomy" id="160324"/>
    <lineage>
        <taxon>Eukaryota</taxon>
        <taxon>Fungi</taxon>
        <taxon>Dikarya</taxon>
        <taxon>Ascomycota</taxon>
        <taxon>Pezizomycotina</taxon>
        <taxon>Sordariomycetes</taxon>
        <taxon>Hypocreomycetidae</taxon>
        <taxon>Hypocreales</taxon>
        <taxon>Bionectriaceae</taxon>
        <taxon>Clonostachys</taxon>
    </lineage>
</organism>
<evidence type="ECO:0000313" key="2">
    <source>
        <dbReference type="Proteomes" id="UP000696573"/>
    </source>
</evidence>
<dbReference type="AlphaFoldDB" id="A0A9N9VMX6"/>
<dbReference type="OrthoDB" id="10261522at2759"/>
<proteinExistence type="predicted"/>
<reference evidence="1" key="1">
    <citation type="submission" date="2021-10" db="EMBL/GenBank/DDBJ databases">
        <authorList>
            <person name="Piombo E."/>
        </authorList>
    </citation>
    <scope>NUCLEOTIDE SEQUENCE</scope>
</reference>
<protein>
    <submittedName>
        <fullName evidence="1">Uncharacterized protein</fullName>
    </submittedName>
</protein>
<gene>
    <name evidence="1" type="ORF">CRHIZ90672A_00018987</name>
</gene>
<dbReference type="Gene3D" id="3.90.79.10">
    <property type="entry name" value="Nucleoside Triphosphate Pyrophosphohydrolase"/>
    <property type="match status" value="1"/>
</dbReference>
<dbReference type="EMBL" id="CABFNQ020000720">
    <property type="protein sequence ID" value="CAH0026377.1"/>
    <property type="molecule type" value="Genomic_DNA"/>
</dbReference>
<dbReference type="Proteomes" id="UP000696573">
    <property type="component" value="Unassembled WGS sequence"/>
</dbReference>